<evidence type="ECO:0000313" key="1">
    <source>
        <dbReference type="EMBL" id="RWX73828.1"/>
    </source>
</evidence>
<reference evidence="1 2" key="1">
    <citation type="submission" date="2018-12" db="EMBL/GenBank/DDBJ databases">
        <title>The complete genome of the methanogenic archaea of the candidate phylum Verstraetearchaeota, obtained from the metagenome of underground thermal water.</title>
        <authorList>
            <person name="Kadnikov V.V."/>
            <person name="Mardanov A.V."/>
            <person name="Beletsky A.V."/>
            <person name="Karnachuk O.V."/>
            <person name="Ravin N.V."/>
        </authorList>
    </citation>
    <scope>NUCLEOTIDE SEQUENCE [LARGE SCALE GENOMIC DNA]</scope>
    <source>
        <strain evidence="1">Ch88</strain>
    </source>
</reference>
<sequence length="181" mass="20268">MSEDDFVRALKGIEGVICVKELTEEEKSEVLRLEEQAEKGVLMGLCRGINIGVREALKKGRVFACATDRCFKWPQSSYIKIVCGEEVIGEDVNEEARLERLKCEGNIVAGTLVFYRDKMRLFKDRRDETMVQILPLELGEILGKKAVVGSPSPPADLFLKSRMGIDTECRDLGTVLIGIEE</sequence>
<dbReference type="Proteomes" id="UP000288215">
    <property type="component" value="Unassembled WGS sequence"/>
</dbReference>
<organism evidence="1 2">
    <name type="scientific">Methanosuratincola subterraneus</name>
    <dbReference type="NCBI Taxonomy" id="2593994"/>
    <lineage>
        <taxon>Archaea</taxon>
        <taxon>Thermoproteota</taxon>
        <taxon>Methanosuratincolia</taxon>
        <taxon>Candidatus Methanomethylicales</taxon>
        <taxon>Candidatus Methanomethylicaceae</taxon>
        <taxon>Candidatus Methanosuratincola (ex Vanwonterghem et al. 2016)</taxon>
    </lineage>
</organism>
<comment type="caution">
    <text evidence="1">The sequence shown here is derived from an EMBL/GenBank/DDBJ whole genome shotgun (WGS) entry which is preliminary data.</text>
</comment>
<accession>A0A444L8E3</accession>
<proteinExistence type="predicted"/>
<name>A0A444L8E3_METS7</name>
<gene>
    <name evidence="1" type="ORF">Metus_0607</name>
</gene>
<protein>
    <submittedName>
        <fullName evidence="1">Uncharacterized protein</fullName>
    </submittedName>
</protein>
<evidence type="ECO:0000313" key="2">
    <source>
        <dbReference type="Proteomes" id="UP000288215"/>
    </source>
</evidence>
<dbReference type="AlphaFoldDB" id="A0A444L8E3"/>
<dbReference type="EMBL" id="RXGA01000002">
    <property type="protein sequence ID" value="RWX73828.1"/>
    <property type="molecule type" value="Genomic_DNA"/>
</dbReference>